<dbReference type="Gene3D" id="3.20.20.100">
    <property type="entry name" value="NADP-dependent oxidoreductase domain"/>
    <property type="match status" value="1"/>
</dbReference>
<dbReference type="InterPro" id="IPR050523">
    <property type="entry name" value="AKR_Detox_Biosynth"/>
</dbReference>
<dbReference type="SUPFAM" id="SSF51430">
    <property type="entry name" value="NAD(P)-linked oxidoreductase"/>
    <property type="match status" value="1"/>
</dbReference>
<evidence type="ECO:0000313" key="3">
    <source>
        <dbReference type="EMBL" id="MBJ7598215.1"/>
    </source>
</evidence>
<dbReference type="InterPro" id="IPR036812">
    <property type="entry name" value="NAD(P)_OxRdtase_dom_sf"/>
</dbReference>
<gene>
    <name evidence="3" type="ORF">JF922_09040</name>
</gene>
<reference evidence="3" key="1">
    <citation type="submission" date="2020-10" db="EMBL/GenBank/DDBJ databases">
        <title>Ca. Dormibacterota MAGs.</title>
        <authorList>
            <person name="Montgomery K."/>
        </authorList>
    </citation>
    <scope>NUCLEOTIDE SEQUENCE [LARGE SCALE GENOMIC DNA]</scope>
    <source>
        <strain evidence="3">SC8812_S17_10</strain>
    </source>
</reference>
<dbReference type="Proteomes" id="UP000612893">
    <property type="component" value="Unassembled WGS sequence"/>
</dbReference>
<dbReference type="PANTHER" id="PTHR43364">
    <property type="entry name" value="NADH-SPECIFIC METHYLGLYOXAL REDUCTASE-RELATED"/>
    <property type="match status" value="1"/>
</dbReference>
<proteinExistence type="predicted"/>
<dbReference type="EMBL" id="JAEKNR010000100">
    <property type="protein sequence ID" value="MBJ7598215.1"/>
    <property type="molecule type" value="Genomic_DNA"/>
</dbReference>
<dbReference type="GO" id="GO:0016491">
    <property type="term" value="F:oxidoreductase activity"/>
    <property type="evidence" value="ECO:0007669"/>
    <property type="project" value="UniProtKB-KW"/>
</dbReference>
<keyword evidence="4" id="KW-1185">Reference proteome</keyword>
<organism evidence="3 4">
    <name type="scientific">Candidatus Nephthysia bennettiae</name>
    <dbReference type="NCBI Taxonomy" id="3127016"/>
    <lineage>
        <taxon>Bacteria</taxon>
        <taxon>Bacillati</taxon>
        <taxon>Candidatus Dormiibacterota</taxon>
        <taxon>Candidatus Dormibacteria</taxon>
        <taxon>Candidatus Dormibacterales</taxon>
        <taxon>Candidatus Dormibacteraceae</taxon>
        <taxon>Candidatus Nephthysia</taxon>
    </lineage>
</organism>
<dbReference type="FunFam" id="3.20.20.100:FF:000004">
    <property type="entry name" value="Oxidoreductase, aldo/keto reductase"/>
    <property type="match status" value="1"/>
</dbReference>
<dbReference type="InterPro" id="IPR023210">
    <property type="entry name" value="NADP_OxRdtase_dom"/>
</dbReference>
<sequence>METVNLGRSGLKVSRLCLGTMIFGSQLDEPAAFGVLDRAWDLGIDFFDTADVYPVPNSLETARRTEEILGRWLSSRSVPAIVATKCVGRMGPRPQQSGGSRRHVIEACEASLRRLGRERVDVFYLHNSDLQAPLDETLEALDRLLAAGKFHYVGLSNFEAWQLGLALEIAAERRLGGVTVLQPRYNLLARTPERDLLPLCRAKGIGVVPYNPLGAGMLTGKYQRGQEPPEGSRFTLGDYGRMYRQRYWSDRMFDVADAVGEIARESGHTPAQVALAWLLAQDGVNAPIVGASRPEQLEDTVAAVGVELSAGHLDRLDQVSQPFR</sequence>
<protein>
    <submittedName>
        <fullName evidence="3">Aldo/keto reductase</fullName>
    </submittedName>
</protein>
<dbReference type="AlphaFoldDB" id="A0A934K9L7"/>
<evidence type="ECO:0000313" key="4">
    <source>
        <dbReference type="Proteomes" id="UP000612893"/>
    </source>
</evidence>
<accession>A0A934K9L7</accession>
<dbReference type="Pfam" id="PF00248">
    <property type="entry name" value="Aldo_ket_red"/>
    <property type="match status" value="1"/>
</dbReference>
<keyword evidence="1" id="KW-0560">Oxidoreductase</keyword>
<name>A0A934K9L7_9BACT</name>
<evidence type="ECO:0000259" key="2">
    <source>
        <dbReference type="Pfam" id="PF00248"/>
    </source>
</evidence>
<dbReference type="PANTHER" id="PTHR43364:SF4">
    <property type="entry name" value="NAD(P)-LINKED OXIDOREDUCTASE SUPERFAMILY PROTEIN"/>
    <property type="match status" value="1"/>
</dbReference>
<feature type="domain" description="NADP-dependent oxidoreductase" evidence="2">
    <location>
        <begin position="15"/>
        <end position="320"/>
    </location>
</feature>
<dbReference type="GO" id="GO:0005829">
    <property type="term" value="C:cytosol"/>
    <property type="evidence" value="ECO:0007669"/>
    <property type="project" value="UniProtKB-ARBA"/>
</dbReference>
<evidence type="ECO:0000256" key="1">
    <source>
        <dbReference type="ARBA" id="ARBA00023002"/>
    </source>
</evidence>
<comment type="caution">
    <text evidence="3">The sequence shown here is derived from an EMBL/GenBank/DDBJ whole genome shotgun (WGS) entry which is preliminary data.</text>
</comment>